<dbReference type="EMBL" id="BSEO01000014">
    <property type="protein sequence ID" value="GLJ80391.1"/>
    <property type="molecule type" value="Genomic_DNA"/>
</dbReference>
<reference evidence="2" key="1">
    <citation type="journal article" date="2014" name="Int. J. Syst. Evol. Microbiol.">
        <title>Complete genome sequence of Corynebacterium casei LMG S-19264T (=DSM 44701T), isolated from a smear-ripened cheese.</title>
        <authorList>
            <consortium name="US DOE Joint Genome Institute (JGI-PGF)"/>
            <person name="Walter F."/>
            <person name="Albersmeier A."/>
            <person name="Kalinowski J."/>
            <person name="Ruckert C."/>
        </authorList>
    </citation>
    <scope>NUCLEOTIDE SEQUENCE</scope>
    <source>
        <strain evidence="2">VKM Ac-1447</strain>
    </source>
</reference>
<dbReference type="Pfam" id="PF13454">
    <property type="entry name" value="NAD_binding_9"/>
    <property type="match status" value="1"/>
</dbReference>
<keyword evidence="3" id="KW-1185">Reference proteome</keyword>
<dbReference type="PANTHER" id="PTHR40254:SF1">
    <property type="entry name" value="BLR0577 PROTEIN"/>
    <property type="match status" value="1"/>
</dbReference>
<evidence type="ECO:0000313" key="3">
    <source>
        <dbReference type="Proteomes" id="UP001142317"/>
    </source>
</evidence>
<dbReference type="InterPro" id="IPR052189">
    <property type="entry name" value="L-asp_N-monooxygenase_NS-form"/>
</dbReference>
<name>A0A9W6HH40_9MICO</name>
<evidence type="ECO:0000313" key="2">
    <source>
        <dbReference type="EMBL" id="GLJ80391.1"/>
    </source>
</evidence>
<feature type="domain" description="FAD-dependent urate hydroxylase HpyO/Asp monooxygenase CreE-like FAD/NAD(P)-binding" evidence="1">
    <location>
        <begin position="7"/>
        <end position="196"/>
    </location>
</feature>
<dbReference type="RefSeq" id="WP_210006636.1">
    <property type="nucleotide sequence ID" value="NZ_BSEO01000014.1"/>
</dbReference>
<dbReference type="Proteomes" id="UP001142317">
    <property type="component" value="Unassembled WGS sequence"/>
</dbReference>
<dbReference type="PANTHER" id="PTHR40254">
    <property type="entry name" value="BLR0577 PROTEIN"/>
    <property type="match status" value="1"/>
</dbReference>
<dbReference type="SUPFAM" id="SSF51905">
    <property type="entry name" value="FAD/NAD(P)-binding domain"/>
    <property type="match status" value="1"/>
</dbReference>
<dbReference type="InterPro" id="IPR036188">
    <property type="entry name" value="FAD/NAD-bd_sf"/>
</dbReference>
<protein>
    <submittedName>
        <fullName evidence="2">Adenylate cyclase</fullName>
    </submittedName>
</protein>
<sequence>MNARRVVLVGAGPRAIMLLERIIARFDAGAEDTDARDVGAPRLHVELVDPHPPGGGRIWRRAQSPLLKLNSMARDVTVFTDASCTIDGPIRPGPSLIDWAELWRDGRLDTVGPDVDIDDEVVAAEARGLRGDSFPTRRLHSYYLAWFFARTVAQAPPGVTVRWRADTVVGMRGPGTVALASGLELRGDVIVYAVGHNGREPDAATAGLIEAARRERLVYVPPAFTADADLSALTAGQDVIVRGLGLAAIDLVVLLTQGRGGRFTHDGERLRYVASGREPRLHLGSRRGVPYRSKVSSAIQGAPPQREVLTADRTAALLARPQQVDFDTDVWPLIAGELLHGHYRELFTGHPDRVVGDWPAFRAVLQAHAWDDPALLDAVAAAVPDPLDRFDIASLDRPLASRTFTSGDDAHRAVCDHIATDLHLRTAPERSAAQGVFLAALLSFLALAEIPTQRWNARSRAVSLPVRWHTFFSYVASGPPAHRLEELLALADAGVVRFLGPDTTVAVESGRGFVASSPRVPEETVARALVDAWLPGSGAAVSDNPALRELATRHGAELRVADADFTGSLGRVHTDDDGRVLSRDGAAAASLFALGPFTSLTEGGAFTRPHANALSLRQTDRTAGAILAAVRTPPLPSLA</sequence>
<reference evidence="2" key="2">
    <citation type="submission" date="2023-01" db="EMBL/GenBank/DDBJ databases">
        <authorList>
            <person name="Sun Q."/>
            <person name="Evtushenko L."/>
        </authorList>
    </citation>
    <scope>NUCLEOTIDE SEQUENCE</scope>
    <source>
        <strain evidence="2">VKM Ac-1447</strain>
    </source>
</reference>
<gene>
    <name evidence="2" type="ORF">GCM10017586_20740</name>
</gene>
<dbReference type="InterPro" id="IPR038732">
    <property type="entry name" value="HpyO/CreE_NAD-binding"/>
</dbReference>
<proteinExistence type="predicted"/>
<comment type="caution">
    <text evidence="2">The sequence shown here is derived from an EMBL/GenBank/DDBJ whole genome shotgun (WGS) entry which is preliminary data.</text>
</comment>
<organism evidence="2 3">
    <name type="scientific">Microbacterium imperiale</name>
    <dbReference type="NCBI Taxonomy" id="33884"/>
    <lineage>
        <taxon>Bacteria</taxon>
        <taxon>Bacillati</taxon>
        <taxon>Actinomycetota</taxon>
        <taxon>Actinomycetes</taxon>
        <taxon>Micrococcales</taxon>
        <taxon>Microbacteriaceae</taxon>
        <taxon>Microbacterium</taxon>
    </lineage>
</organism>
<accession>A0A9W6HH40</accession>
<dbReference type="AlphaFoldDB" id="A0A9W6HH40"/>
<evidence type="ECO:0000259" key="1">
    <source>
        <dbReference type="Pfam" id="PF13454"/>
    </source>
</evidence>